<dbReference type="EMBL" id="JBHUOQ010000001">
    <property type="protein sequence ID" value="MFD2830284.1"/>
    <property type="molecule type" value="Genomic_DNA"/>
</dbReference>
<keyword evidence="2" id="KW-1185">Reference proteome</keyword>
<proteinExistence type="predicted"/>
<dbReference type="Proteomes" id="UP001597519">
    <property type="component" value="Unassembled WGS sequence"/>
</dbReference>
<gene>
    <name evidence="1" type="ORF">ACFSX4_07345</name>
</gene>
<comment type="caution">
    <text evidence="1">The sequence shown here is derived from an EMBL/GenBank/DDBJ whole genome shotgun (WGS) entry which is preliminary data.</text>
</comment>
<protein>
    <submittedName>
        <fullName evidence="1">Uncharacterized protein</fullName>
    </submittedName>
</protein>
<evidence type="ECO:0000313" key="2">
    <source>
        <dbReference type="Proteomes" id="UP001597519"/>
    </source>
</evidence>
<accession>A0ABW5WV98</accession>
<name>A0ABW5WV98_9STAP</name>
<sequence length="86" mass="9872">MIFANGDCSITYQQSETISNEQQESVKKSFYESKNHKYLQDILMTENTVTFLYEPISVMEAHNTIEPSGIVINEVRGFLEEEGFAQ</sequence>
<dbReference type="RefSeq" id="WP_377773065.1">
    <property type="nucleotide sequence ID" value="NZ_JBHUOQ010000001.1"/>
</dbReference>
<evidence type="ECO:0000313" key="1">
    <source>
        <dbReference type="EMBL" id="MFD2830284.1"/>
    </source>
</evidence>
<organism evidence="1 2">
    <name type="scientific">Corticicoccus populi</name>
    <dbReference type="NCBI Taxonomy" id="1812821"/>
    <lineage>
        <taxon>Bacteria</taxon>
        <taxon>Bacillati</taxon>
        <taxon>Bacillota</taxon>
        <taxon>Bacilli</taxon>
        <taxon>Bacillales</taxon>
        <taxon>Staphylococcaceae</taxon>
        <taxon>Corticicoccus</taxon>
    </lineage>
</organism>
<reference evidence="2" key="1">
    <citation type="journal article" date="2019" name="Int. J. Syst. Evol. Microbiol.">
        <title>The Global Catalogue of Microorganisms (GCM) 10K type strain sequencing project: providing services to taxonomists for standard genome sequencing and annotation.</title>
        <authorList>
            <consortium name="The Broad Institute Genomics Platform"/>
            <consortium name="The Broad Institute Genome Sequencing Center for Infectious Disease"/>
            <person name="Wu L."/>
            <person name="Ma J."/>
        </authorList>
    </citation>
    <scope>NUCLEOTIDE SEQUENCE [LARGE SCALE GENOMIC DNA]</scope>
    <source>
        <strain evidence="2">KCTC 33575</strain>
    </source>
</reference>